<dbReference type="InterPro" id="IPR027947">
    <property type="entry name" value="TMEM240"/>
</dbReference>
<evidence type="ECO:0000313" key="3">
    <source>
        <dbReference type="Proteomes" id="UP000298787"/>
    </source>
</evidence>
<organism evidence="2 3">
    <name type="scientific">Collichthys lucidus</name>
    <name type="common">Big head croaker</name>
    <name type="synonym">Sciaena lucida</name>
    <dbReference type="NCBI Taxonomy" id="240159"/>
    <lineage>
        <taxon>Eukaryota</taxon>
        <taxon>Metazoa</taxon>
        <taxon>Chordata</taxon>
        <taxon>Craniata</taxon>
        <taxon>Vertebrata</taxon>
        <taxon>Euteleostomi</taxon>
        <taxon>Actinopterygii</taxon>
        <taxon>Neopterygii</taxon>
        <taxon>Teleostei</taxon>
        <taxon>Neoteleostei</taxon>
        <taxon>Acanthomorphata</taxon>
        <taxon>Eupercaria</taxon>
        <taxon>Sciaenidae</taxon>
        <taxon>Collichthys</taxon>
    </lineage>
</organism>
<keyword evidence="1 2" id="KW-0812">Transmembrane</keyword>
<dbReference type="AlphaFoldDB" id="A0A4U5UB60"/>
<protein>
    <submittedName>
        <fullName evidence="2">Transmembrane protein 240</fullName>
    </submittedName>
</protein>
<sequence length="86" mass="10108">MDINALLHRFQNFIVLFIEGKDGVCDCTCGRHQAHHVIPFNEIQHMVANEGNYVSMAMMTGVIIGLCISWFLQWLQRARLKYWRRN</sequence>
<dbReference type="EMBL" id="CM014082">
    <property type="protein sequence ID" value="TKS71724.1"/>
    <property type="molecule type" value="Genomic_DNA"/>
</dbReference>
<feature type="transmembrane region" description="Helical" evidence="1">
    <location>
        <begin position="53"/>
        <end position="75"/>
    </location>
</feature>
<evidence type="ECO:0000313" key="2">
    <source>
        <dbReference type="EMBL" id="TKS71724.1"/>
    </source>
</evidence>
<dbReference type="PANTHER" id="PTHR28666:SF1">
    <property type="entry name" value="TRANSMEMBRANE PROTEIN 240"/>
    <property type="match status" value="1"/>
</dbReference>
<name>A0A4U5UB60_COLLU</name>
<evidence type="ECO:0000256" key="1">
    <source>
        <dbReference type="SAM" id="Phobius"/>
    </source>
</evidence>
<accession>A0A4U5UB60</accession>
<reference evidence="2 3" key="1">
    <citation type="submission" date="2019-01" db="EMBL/GenBank/DDBJ databases">
        <title>Genome Assembly of Collichthys lucidus.</title>
        <authorList>
            <person name="Cai M."/>
            <person name="Xiao S."/>
        </authorList>
    </citation>
    <scope>NUCLEOTIDE SEQUENCE [LARGE SCALE GENOMIC DNA]</scope>
    <source>
        <strain evidence="2">JT15FE1705JMU</strain>
        <tissue evidence="2">Muscle</tissue>
    </source>
</reference>
<proteinExistence type="predicted"/>
<dbReference type="PANTHER" id="PTHR28666">
    <property type="entry name" value="TRANSMEMBRANE PROTEIN 240"/>
    <property type="match status" value="1"/>
</dbReference>
<keyword evidence="1" id="KW-1133">Transmembrane helix</keyword>
<dbReference type="Pfam" id="PF15207">
    <property type="entry name" value="TMEM240"/>
    <property type="match status" value="1"/>
</dbReference>
<keyword evidence="1" id="KW-0472">Membrane</keyword>
<dbReference type="Proteomes" id="UP000298787">
    <property type="component" value="Chromosome 5"/>
</dbReference>
<keyword evidence="3" id="KW-1185">Reference proteome</keyword>
<gene>
    <name evidence="2" type="ORF">D9C73_004824</name>
</gene>